<organism evidence="2 3">
    <name type="scientific">Angiostrongylus cantonensis</name>
    <name type="common">Rat lungworm</name>
    <dbReference type="NCBI Taxonomy" id="6313"/>
    <lineage>
        <taxon>Eukaryota</taxon>
        <taxon>Metazoa</taxon>
        <taxon>Ecdysozoa</taxon>
        <taxon>Nematoda</taxon>
        <taxon>Chromadorea</taxon>
        <taxon>Rhabditida</taxon>
        <taxon>Rhabditina</taxon>
        <taxon>Rhabditomorpha</taxon>
        <taxon>Strongyloidea</taxon>
        <taxon>Metastrongylidae</taxon>
        <taxon>Angiostrongylus</taxon>
    </lineage>
</organism>
<accession>A0A158P5V7</accession>
<dbReference type="PANTHER" id="PTHR14918:SF3">
    <property type="entry name" value="KICSTOR COMPLEX PROTEIN SZT2"/>
    <property type="match status" value="1"/>
</dbReference>
<dbReference type="InterPro" id="IPR033228">
    <property type="entry name" value="SZT2"/>
</dbReference>
<sequence length="977" mass="110786">MSVCFLAMPTKFCAKFGVDELKMQMKWASKLLVAVNYETAGVLLLDFKSPTAVGDDEVVSVLFTIDELLRMCHVPANGPITLKVSSRTLDSPHVARTVSGCVSVVHQPFDLPKLVLRSERCLVMLPAVENALDLFLSAIHEELSLRFDTCFAVEDESFWVQVAPLLRLNHNYDTQLPGMVCRVYMRAVSPWVLSIVVVPTTVTSIDELGWVAFLFIFLSLCDEPLLAWNLAKRKTPPSERVLDRRFSPSPLSSCHEDVPPTEIPPKEWISSSRCLDVLRENYKPGSLEQIINDVDEKVVTKAIVSTLYAAVQRGANIDHAIVRNVLDEQCECTSLEVDGVAMSLNTFCAHMNADRNGQSQPTYCGESKVQLKFANILRGTFKQVPGMSYFFYTPPHKESDSRFPGKSVLAYFEGLFNDHQPRGLDSTLLERRNSDDHTQEDRVSAPVSLRKSDRLVDQSRPRYALNDIEKPRNGDEKQAKMITQYGRYPLFIYFMCSVEYPNKSMDTFPVTFLPTCVYEVLRESAQKPHEAFDIASVVVRLYLYVVTWPSEKGENVLEDTDTESDDDTHLNKHLRFLEKMPKKEQLVIYELLNRLNRLMELETVLMDSRNVPVTKERIMKISAYIDHECGREKAVGFNKFEIGPGRDALPPLSACHAMSGGDESVKGSDERYAFGVLCFAPSGRLEYLLLLPGKSDGSDGDELLRKDQLYDFWVVLIIDDNIKLQFCQRFEVHPRLRLPRGNCRYPLAIACDALRMSLEQFAIRNIPNTYVVRESEYFKTHLLLAVYGVNRPGMEICEVLRECLQKRLDQVTLSHMIDILAKNSQTRLDSADVLFLQRDSTKPADVFNYSIPSPMSQFLQPMNYYMHQHMQAVMPSARYKEDFGSGSNNSAEQKSVFLPLPYLGKPSESYVPIFYLLVKSPQGGIRSTGDDVIYNCSDAEVFSKPGPQSRFESAIILSGRLCVIHYTTETFVCFSRI</sequence>
<evidence type="ECO:0000256" key="1">
    <source>
        <dbReference type="SAM" id="MobiDB-lite"/>
    </source>
</evidence>
<dbReference type="AlphaFoldDB" id="A0A158P5V7"/>
<evidence type="ECO:0000313" key="3">
    <source>
        <dbReference type="WBParaSite" id="ACAC_0000025701-mRNA-1"/>
    </source>
</evidence>
<evidence type="ECO:0000313" key="2">
    <source>
        <dbReference type="Proteomes" id="UP000035642"/>
    </source>
</evidence>
<reference evidence="2" key="1">
    <citation type="submission" date="2012-09" db="EMBL/GenBank/DDBJ databases">
        <authorList>
            <person name="Martin A.A."/>
        </authorList>
    </citation>
    <scope>NUCLEOTIDE SEQUENCE</scope>
</reference>
<reference evidence="3" key="2">
    <citation type="submission" date="2016-04" db="UniProtKB">
        <authorList>
            <consortium name="WormBaseParasite"/>
        </authorList>
    </citation>
    <scope>IDENTIFICATION</scope>
</reference>
<dbReference type="STRING" id="6313.A0A158P5V7"/>
<dbReference type="Proteomes" id="UP000035642">
    <property type="component" value="Unassembled WGS sequence"/>
</dbReference>
<dbReference type="PANTHER" id="PTHR14918">
    <property type="entry name" value="KICSTOR COMPLEX PROTEIN SZT2"/>
    <property type="match status" value="1"/>
</dbReference>
<keyword evidence="2" id="KW-1185">Reference proteome</keyword>
<feature type="compositionally biased region" description="Basic and acidic residues" evidence="1">
    <location>
        <begin position="431"/>
        <end position="443"/>
    </location>
</feature>
<feature type="region of interest" description="Disordered" evidence="1">
    <location>
        <begin position="431"/>
        <end position="451"/>
    </location>
</feature>
<name>A0A158P5V7_ANGCA</name>
<dbReference type="WBParaSite" id="ACAC_0000025701-mRNA-1">
    <property type="protein sequence ID" value="ACAC_0000025701-mRNA-1"/>
    <property type="gene ID" value="ACAC_0000025701"/>
</dbReference>
<proteinExistence type="predicted"/>
<protein>
    <submittedName>
        <fullName evidence="3">EF-hand domain-containing protein</fullName>
    </submittedName>
</protein>
<dbReference type="GO" id="GO:0005777">
    <property type="term" value="C:peroxisome"/>
    <property type="evidence" value="ECO:0007669"/>
    <property type="project" value="InterPro"/>
</dbReference>